<evidence type="ECO:0000256" key="3">
    <source>
        <dbReference type="ARBA" id="ARBA00022989"/>
    </source>
</evidence>
<feature type="transmembrane region" description="Helical" evidence="6">
    <location>
        <begin position="84"/>
        <end position="106"/>
    </location>
</feature>
<feature type="transmembrane region" description="Helical" evidence="6">
    <location>
        <begin position="34"/>
        <end position="52"/>
    </location>
</feature>
<name>A0A2U8DZ78_9BACT</name>
<dbReference type="PRINTS" id="PR01435">
    <property type="entry name" value="NPOXDRDTASE5"/>
</dbReference>
<dbReference type="PANTHER" id="PTHR42829:SF2">
    <property type="entry name" value="NADH-UBIQUINONE OXIDOREDUCTASE CHAIN 5"/>
    <property type="match status" value="1"/>
</dbReference>
<dbReference type="Gene3D" id="1.20.5.2700">
    <property type="match status" value="1"/>
</dbReference>
<feature type="domain" description="NADH:quinone oxidoreductase/Mrp antiporter transmembrane" evidence="7">
    <location>
        <begin position="353"/>
        <end position="449"/>
    </location>
</feature>
<evidence type="ECO:0000256" key="6">
    <source>
        <dbReference type="SAM" id="Phobius"/>
    </source>
</evidence>
<dbReference type="Proteomes" id="UP000244896">
    <property type="component" value="Chromosome"/>
</dbReference>
<sequence>MSPTHLALLTLLVPLASAAIIALFLRRSGTLAQIISVTACAAYAAAALMLAFGGSRETVVNTSFDWLSIGDFTLSLGIKFDDLAALMLVIVAIVGLCVHIFSIGYMRDDKARARYFGGLSIFMFSMTGIVLADNLFMMFIFWELVGFSSWLLINHYREKQSAADASKKAFIVNRVGDFGFLLGIIACYYVFGTTNLTEMSAKIAGGAAVATCIPLALFCGAVGKSAQFPLHVWLPDAMEGPTPVSALIHAATMVAAGIYMLCRVEPIFAAVPAALNVVMWIGVITALYAALCAITQSDIKKVLAYSTLSQLGYMVAAFGLGGIEQMVPGRATEVAASGGFVSRDVTFILPIAAGVGAAMFHLTTHAFFKALLFLGSGSVIAGCHHEQDIFKMGGLRKKMPVTFITFTIGVFAIIGMPFLAGFFSKDAILYLAMTKNTPVFIILGFTAILTAFYMVRMWKITFLGDTRSEASSRAHENGPSMLLPLIVLAALSIAGGYTATYGGAFDGILSQAPQAHGTAHTIILITSIAVMLIGAGAALAFYKSASTDTLRDRIPGVFTILTHLKETPDRVYNYYVTKLQQRFALLLNFLDQFLIGGLIVRGLAGLTGFFGLGARALHVGSIHAYVYWFFIGVVLIWAFATGFLS</sequence>
<accession>A0A2U8DZ78</accession>
<reference evidence="9 10" key="1">
    <citation type="journal article" date="2018" name="Syst. Appl. Microbiol.">
        <title>Ereboglobus luteus gen. nov. sp. nov. from cockroach guts, and new insights into the oxygen relationship of the genera Opitutus and Didymococcus (Verrucomicrobia: Opitutaceae).</title>
        <authorList>
            <person name="Tegtmeier D."/>
            <person name="Belitz A."/>
            <person name="Radek R."/>
            <person name="Heimerl T."/>
            <person name="Brune A."/>
        </authorList>
    </citation>
    <scope>NUCLEOTIDE SEQUENCE [LARGE SCALE GENOMIC DNA]</scope>
    <source>
        <strain evidence="9 10">Ho45</strain>
    </source>
</reference>
<feature type="transmembrane region" description="Helical" evidence="6">
    <location>
        <begin position="401"/>
        <end position="419"/>
    </location>
</feature>
<dbReference type="GO" id="GO:0008137">
    <property type="term" value="F:NADH dehydrogenase (ubiquinone) activity"/>
    <property type="evidence" value="ECO:0007669"/>
    <property type="project" value="InterPro"/>
</dbReference>
<feature type="domain" description="NADH:quinone oxidoreductase/Mrp antiporter transmembrane" evidence="7">
    <location>
        <begin position="132"/>
        <end position="324"/>
    </location>
</feature>
<keyword evidence="4 6" id="KW-0472">Membrane</keyword>
<feature type="transmembrane region" description="Helical" evidence="6">
    <location>
        <begin position="479"/>
        <end position="499"/>
    </location>
</feature>
<evidence type="ECO:0000313" key="10">
    <source>
        <dbReference type="Proteomes" id="UP000244896"/>
    </source>
</evidence>
<dbReference type="GO" id="GO:0015990">
    <property type="term" value="P:electron transport coupled proton transport"/>
    <property type="evidence" value="ECO:0007669"/>
    <property type="project" value="TreeGrafter"/>
</dbReference>
<organism evidence="9 10">
    <name type="scientific">Ereboglobus luteus</name>
    <dbReference type="NCBI Taxonomy" id="1796921"/>
    <lineage>
        <taxon>Bacteria</taxon>
        <taxon>Pseudomonadati</taxon>
        <taxon>Verrucomicrobiota</taxon>
        <taxon>Opitutia</taxon>
        <taxon>Opitutales</taxon>
        <taxon>Opitutaceae</taxon>
        <taxon>Ereboglobus</taxon>
    </lineage>
</organism>
<evidence type="ECO:0000256" key="4">
    <source>
        <dbReference type="ARBA" id="ARBA00023136"/>
    </source>
</evidence>
<feature type="transmembrane region" description="Helical" evidence="6">
    <location>
        <begin position="302"/>
        <end position="323"/>
    </location>
</feature>
<feature type="transmembrane region" description="Helical" evidence="6">
    <location>
        <begin position="583"/>
        <end position="604"/>
    </location>
</feature>
<dbReference type="GO" id="GO:0042773">
    <property type="term" value="P:ATP synthesis coupled electron transport"/>
    <property type="evidence" value="ECO:0007669"/>
    <property type="project" value="InterPro"/>
</dbReference>
<proteinExistence type="predicted"/>
<dbReference type="RefSeq" id="WP_108823738.1">
    <property type="nucleotide sequence ID" value="NZ_CP023004.1"/>
</dbReference>
<feature type="transmembrane region" description="Helical" evidence="6">
    <location>
        <begin position="174"/>
        <end position="191"/>
    </location>
</feature>
<feature type="transmembrane region" description="Helical" evidence="6">
    <location>
        <begin position="347"/>
        <end position="368"/>
    </location>
</feature>
<feature type="transmembrane region" description="Helical" evidence="6">
    <location>
        <begin position="267"/>
        <end position="290"/>
    </location>
</feature>
<evidence type="ECO:0000259" key="7">
    <source>
        <dbReference type="Pfam" id="PF00361"/>
    </source>
</evidence>
<dbReference type="GO" id="GO:0012505">
    <property type="term" value="C:endomembrane system"/>
    <property type="evidence" value="ECO:0007669"/>
    <property type="project" value="UniProtKB-SubCell"/>
</dbReference>
<feature type="transmembrane region" description="Helical" evidence="6">
    <location>
        <begin position="624"/>
        <end position="644"/>
    </location>
</feature>
<dbReference type="PRINTS" id="PR01434">
    <property type="entry name" value="NADHDHGNASE5"/>
</dbReference>
<dbReference type="GO" id="GO:0003954">
    <property type="term" value="F:NADH dehydrogenase activity"/>
    <property type="evidence" value="ECO:0007669"/>
    <property type="project" value="TreeGrafter"/>
</dbReference>
<feature type="transmembrane region" description="Helical" evidence="6">
    <location>
        <begin position="519"/>
        <end position="542"/>
    </location>
</feature>
<gene>
    <name evidence="9" type="ORF">CKA38_00455</name>
</gene>
<dbReference type="OrthoDB" id="9807568at2"/>
<feature type="transmembrane region" description="Helical" evidence="6">
    <location>
        <begin position="113"/>
        <end position="130"/>
    </location>
</feature>
<keyword evidence="10" id="KW-1185">Reference proteome</keyword>
<dbReference type="PANTHER" id="PTHR42829">
    <property type="entry name" value="NADH-UBIQUINONE OXIDOREDUCTASE CHAIN 5"/>
    <property type="match status" value="1"/>
</dbReference>
<dbReference type="InterPro" id="IPR001516">
    <property type="entry name" value="Proton_antipo_N"/>
</dbReference>
<protein>
    <submittedName>
        <fullName evidence="9">NADH-quinone oxidoreductase subunit L</fullName>
    </submittedName>
</protein>
<evidence type="ECO:0000259" key="8">
    <source>
        <dbReference type="Pfam" id="PF00662"/>
    </source>
</evidence>
<evidence type="ECO:0000313" key="9">
    <source>
        <dbReference type="EMBL" id="AWI07930.1"/>
    </source>
</evidence>
<dbReference type="EMBL" id="CP023004">
    <property type="protein sequence ID" value="AWI07930.1"/>
    <property type="molecule type" value="Genomic_DNA"/>
</dbReference>
<feature type="domain" description="NADH-Ubiquinone oxidoreductase (complex I) chain 5 N-terminal" evidence="8">
    <location>
        <begin position="66"/>
        <end position="116"/>
    </location>
</feature>
<dbReference type="KEGG" id="elut:CKA38_00455"/>
<keyword evidence="3 6" id="KW-1133">Transmembrane helix</keyword>
<dbReference type="Pfam" id="PF00662">
    <property type="entry name" value="Proton_antipo_N"/>
    <property type="match status" value="1"/>
</dbReference>
<feature type="transmembrane region" description="Helical" evidence="6">
    <location>
        <begin position="439"/>
        <end position="458"/>
    </location>
</feature>
<dbReference type="Pfam" id="PF00361">
    <property type="entry name" value="Proton_antipo_M"/>
    <property type="match status" value="2"/>
</dbReference>
<evidence type="ECO:0000256" key="5">
    <source>
        <dbReference type="RuleBase" id="RU000320"/>
    </source>
</evidence>
<evidence type="ECO:0000256" key="1">
    <source>
        <dbReference type="ARBA" id="ARBA00004127"/>
    </source>
</evidence>
<evidence type="ECO:0000256" key="2">
    <source>
        <dbReference type="ARBA" id="ARBA00022692"/>
    </source>
</evidence>
<dbReference type="GO" id="GO:0016020">
    <property type="term" value="C:membrane"/>
    <property type="evidence" value="ECO:0007669"/>
    <property type="project" value="UniProtKB-SubCell"/>
</dbReference>
<comment type="subcellular location">
    <subcellularLocation>
        <location evidence="1">Endomembrane system</location>
        <topology evidence="1">Multi-pass membrane protein</topology>
    </subcellularLocation>
    <subcellularLocation>
        <location evidence="5">Membrane</location>
        <topology evidence="5">Multi-pass membrane protein</topology>
    </subcellularLocation>
</comment>
<dbReference type="AlphaFoldDB" id="A0A2U8DZ78"/>
<dbReference type="InterPro" id="IPR001750">
    <property type="entry name" value="ND/Mrp_TM"/>
</dbReference>
<feature type="transmembrane region" description="Helical" evidence="6">
    <location>
        <begin position="203"/>
        <end position="223"/>
    </location>
</feature>
<keyword evidence="2 5" id="KW-0812">Transmembrane</keyword>
<dbReference type="InterPro" id="IPR003945">
    <property type="entry name" value="NU5C-like"/>
</dbReference>